<sequence length="26" mass="3109">MDEAKKRIWEEQRFGAKAMKKTVITI</sequence>
<proteinExistence type="predicted"/>
<accession>A0A392SSM3</accession>
<protein>
    <submittedName>
        <fullName evidence="1">Uncharacterized protein</fullName>
    </submittedName>
</protein>
<name>A0A392SSM3_9FABA</name>
<dbReference type="Proteomes" id="UP000265520">
    <property type="component" value="Unassembled WGS sequence"/>
</dbReference>
<feature type="non-terminal residue" evidence="1">
    <location>
        <position position="26"/>
    </location>
</feature>
<dbReference type="EMBL" id="LXQA010438530">
    <property type="protein sequence ID" value="MCI51861.1"/>
    <property type="molecule type" value="Genomic_DNA"/>
</dbReference>
<evidence type="ECO:0000313" key="1">
    <source>
        <dbReference type="EMBL" id="MCI51861.1"/>
    </source>
</evidence>
<comment type="caution">
    <text evidence="1">The sequence shown here is derived from an EMBL/GenBank/DDBJ whole genome shotgun (WGS) entry which is preliminary data.</text>
</comment>
<organism evidence="1 2">
    <name type="scientific">Trifolium medium</name>
    <dbReference type="NCBI Taxonomy" id="97028"/>
    <lineage>
        <taxon>Eukaryota</taxon>
        <taxon>Viridiplantae</taxon>
        <taxon>Streptophyta</taxon>
        <taxon>Embryophyta</taxon>
        <taxon>Tracheophyta</taxon>
        <taxon>Spermatophyta</taxon>
        <taxon>Magnoliopsida</taxon>
        <taxon>eudicotyledons</taxon>
        <taxon>Gunneridae</taxon>
        <taxon>Pentapetalae</taxon>
        <taxon>rosids</taxon>
        <taxon>fabids</taxon>
        <taxon>Fabales</taxon>
        <taxon>Fabaceae</taxon>
        <taxon>Papilionoideae</taxon>
        <taxon>50 kb inversion clade</taxon>
        <taxon>NPAAA clade</taxon>
        <taxon>Hologalegina</taxon>
        <taxon>IRL clade</taxon>
        <taxon>Trifolieae</taxon>
        <taxon>Trifolium</taxon>
    </lineage>
</organism>
<evidence type="ECO:0000313" key="2">
    <source>
        <dbReference type="Proteomes" id="UP000265520"/>
    </source>
</evidence>
<keyword evidence="2" id="KW-1185">Reference proteome</keyword>
<reference evidence="1 2" key="1">
    <citation type="journal article" date="2018" name="Front. Plant Sci.">
        <title>Red Clover (Trifolium pratense) and Zigzag Clover (T. medium) - A Picture of Genomic Similarities and Differences.</title>
        <authorList>
            <person name="Dluhosova J."/>
            <person name="Istvanek J."/>
            <person name="Nedelnik J."/>
            <person name="Repkova J."/>
        </authorList>
    </citation>
    <scope>NUCLEOTIDE SEQUENCE [LARGE SCALE GENOMIC DNA]</scope>
    <source>
        <strain evidence="2">cv. 10/8</strain>
        <tissue evidence="1">Leaf</tissue>
    </source>
</reference>
<dbReference type="AlphaFoldDB" id="A0A392SSM3"/>